<reference evidence="5" key="2">
    <citation type="journal article" date="2021" name="PeerJ">
        <title>Extensive microbial diversity within the chicken gut microbiome revealed by metagenomics and culture.</title>
        <authorList>
            <person name="Gilroy R."/>
            <person name="Ravi A."/>
            <person name="Getino M."/>
            <person name="Pursley I."/>
            <person name="Horton D.L."/>
            <person name="Alikhan N.F."/>
            <person name="Baker D."/>
            <person name="Gharbi K."/>
            <person name="Hall N."/>
            <person name="Watson M."/>
            <person name="Adriaenssens E.M."/>
            <person name="Foster-Nyarko E."/>
            <person name="Jarju S."/>
            <person name="Secka A."/>
            <person name="Antonio M."/>
            <person name="Oren A."/>
            <person name="Chaudhuri R.R."/>
            <person name="La Ragione R."/>
            <person name="Hildebrand F."/>
            <person name="Pallen M.J."/>
        </authorList>
    </citation>
    <scope>NUCLEOTIDE SEQUENCE</scope>
    <source>
        <strain evidence="5">G3-3990</strain>
    </source>
</reference>
<evidence type="ECO:0000256" key="1">
    <source>
        <dbReference type="ARBA" id="ARBA00022737"/>
    </source>
</evidence>
<reference evidence="5" key="1">
    <citation type="submission" date="2020-10" db="EMBL/GenBank/DDBJ databases">
        <authorList>
            <person name="Gilroy R."/>
        </authorList>
    </citation>
    <scope>NUCLEOTIDE SEQUENCE</scope>
    <source>
        <strain evidence="5">G3-3990</strain>
    </source>
</reference>
<name>A0A9D9HVU9_9BACT</name>
<dbReference type="Gene3D" id="1.25.40.10">
    <property type="entry name" value="Tetratricopeptide repeat domain"/>
    <property type="match status" value="2"/>
</dbReference>
<sequence>MVNGIKYYIVVFFASFGICAFAQQEARNVRLGNKQYRDSSYVDAEVEYRKALEQNPKSFEGLYNLGNALFKQEKYDEALEQYKAAASVAGDDKGRLSAVNHNIGNSLCAKQQYAEAVEAYKASLKQNPKDNETRYNLAYAQEMCKQQQQQQNQQNQQNQQQQQDKKDQQQQNDNQQNQQDKQDQQQQQQQQQDQQMSKENAERILQALEEDEKEAQEKAQKAQYKGTRNAEKDW</sequence>
<evidence type="ECO:0000313" key="6">
    <source>
        <dbReference type="Proteomes" id="UP000823641"/>
    </source>
</evidence>
<dbReference type="EMBL" id="JADIMG010000091">
    <property type="protein sequence ID" value="MBO8460569.1"/>
    <property type="molecule type" value="Genomic_DNA"/>
</dbReference>
<keyword evidence="2 3" id="KW-0802">TPR repeat</keyword>
<evidence type="ECO:0000313" key="5">
    <source>
        <dbReference type="EMBL" id="MBO8460569.1"/>
    </source>
</evidence>
<dbReference type="SMART" id="SM00028">
    <property type="entry name" value="TPR"/>
    <property type="match status" value="3"/>
</dbReference>
<dbReference type="PANTHER" id="PTHR44943">
    <property type="entry name" value="CELLULOSE SYNTHASE OPERON PROTEIN C"/>
    <property type="match status" value="1"/>
</dbReference>
<protein>
    <submittedName>
        <fullName evidence="5">Tetratricopeptide repeat protein</fullName>
    </submittedName>
</protein>
<comment type="caution">
    <text evidence="5">The sequence shown here is derived from an EMBL/GenBank/DDBJ whole genome shotgun (WGS) entry which is preliminary data.</text>
</comment>
<dbReference type="InterPro" id="IPR011990">
    <property type="entry name" value="TPR-like_helical_dom_sf"/>
</dbReference>
<dbReference type="SUPFAM" id="SSF48452">
    <property type="entry name" value="TPR-like"/>
    <property type="match status" value="1"/>
</dbReference>
<feature type="compositionally biased region" description="Low complexity" evidence="4">
    <location>
        <begin position="169"/>
        <end position="195"/>
    </location>
</feature>
<dbReference type="InterPro" id="IPR019734">
    <property type="entry name" value="TPR_rpt"/>
</dbReference>
<dbReference type="Proteomes" id="UP000823641">
    <property type="component" value="Unassembled WGS sequence"/>
</dbReference>
<dbReference type="PANTHER" id="PTHR44943:SF8">
    <property type="entry name" value="TPR REPEAT-CONTAINING PROTEIN MJ0263"/>
    <property type="match status" value="1"/>
</dbReference>
<feature type="repeat" description="TPR" evidence="3">
    <location>
        <begin position="97"/>
        <end position="130"/>
    </location>
</feature>
<feature type="region of interest" description="Disordered" evidence="4">
    <location>
        <begin position="146"/>
        <end position="234"/>
    </location>
</feature>
<organism evidence="5 6">
    <name type="scientific">Candidatus Gallipaludibacter merdavium</name>
    <dbReference type="NCBI Taxonomy" id="2840839"/>
    <lineage>
        <taxon>Bacteria</taxon>
        <taxon>Pseudomonadati</taxon>
        <taxon>Bacteroidota</taxon>
        <taxon>Bacteroidia</taxon>
        <taxon>Bacteroidales</taxon>
        <taxon>Candidatus Gallipaludibacter</taxon>
    </lineage>
</organism>
<dbReference type="Pfam" id="PF13424">
    <property type="entry name" value="TPR_12"/>
    <property type="match status" value="1"/>
</dbReference>
<dbReference type="InterPro" id="IPR051685">
    <property type="entry name" value="Ycf3/AcsC/BcsC/TPR_MFPF"/>
</dbReference>
<accession>A0A9D9HVU9</accession>
<keyword evidence="1" id="KW-0677">Repeat</keyword>
<evidence type="ECO:0000256" key="2">
    <source>
        <dbReference type="ARBA" id="ARBA00022803"/>
    </source>
</evidence>
<evidence type="ECO:0000256" key="3">
    <source>
        <dbReference type="PROSITE-ProRule" id="PRU00339"/>
    </source>
</evidence>
<proteinExistence type="predicted"/>
<evidence type="ECO:0000256" key="4">
    <source>
        <dbReference type="SAM" id="MobiDB-lite"/>
    </source>
</evidence>
<feature type="repeat" description="TPR" evidence="3">
    <location>
        <begin position="59"/>
        <end position="92"/>
    </location>
</feature>
<dbReference type="AlphaFoldDB" id="A0A9D9HVU9"/>
<dbReference type="PROSITE" id="PS50005">
    <property type="entry name" value="TPR"/>
    <property type="match status" value="2"/>
</dbReference>
<feature type="compositionally biased region" description="Low complexity" evidence="4">
    <location>
        <begin position="146"/>
        <end position="162"/>
    </location>
</feature>
<gene>
    <name evidence="5" type="ORF">IAA73_09580</name>
</gene>